<comment type="caution">
    <text evidence="12">The sequence shown here is derived from an EMBL/GenBank/DDBJ whole genome shotgun (WGS) entry which is preliminary data.</text>
</comment>
<evidence type="ECO:0000256" key="10">
    <source>
        <dbReference type="SAM" id="Phobius"/>
    </source>
</evidence>
<feature type="transmembrane region" description="Helical" evidence="10">
    <location>
        <begin position="36"/>
        <end position="55"/>
    </location>
</feature>
<dbReference type="Gene3D" id="3.30.200.20">
    <property type="entry name" value="Phosphorylase Kinase, domain 1"/>
    <property type="match status" value="1"/>
</dbReference>
<keyword evidence="4" id="KW-0808">Transferase</keyword>
<dbReference type="SUPFAM" id="SSF56112">
    <property type="entry name" value="Protein kinase-like (PK-like)"/>
    <property type="match status" value="1"/>
</dbReference>
<dbReference type="Gene3D" id="1.10.510.10">
    <property type="entry name" value="Transferase(Phosphotransferase) domain 1"/>
    <property type="match status" value="1"/>
</dbReference>
<dbReference type="AlphaFoldDB" id="A0A4S4DV16"/>
<feature type="region of interest" description="Disordered" evidence="9">
    <location>
        <begin position="623"/>
        <end position="695"/>
    </location>
</feature>
<evidence type="ECO:0000256" key="5">
    <source>
        <dbReference type="ARBA" id="ARBA00022741"/>
    </source>
</evidence>
<dbReference type="EMBL" id="SDRB02010437">
    <property type="protein sequence ID" value="THG06406.1"/>
    <property type="molecule type" value="Genomic_DNA"/>
</dbReference>
<dbReference type="FunFam" id="3.30.200.20:FF:000228">
    <property type="entry name" value="Serine/threonine-protein kinase BIK1"/>
    <property type="match status" value="1"/>
</dbReference>
<evidence type="ECO:0000313" key="12">
    <source>
        <dbReference type="EMBL" id="THG06406.1"/>
    </source>
</evidence>
<dbReference type="Proteomes" id="UP000306102">
    <property type="component" value="Unassembled WGS sequence"/>
</dbReference>
<feature type="compositionally biased region" description="Polar residues" evidence="9">
    <location>
        <begin position="634"/>
        <end position="645"/>
    </location>
</feature>
<name>A0A4S4DV16_CAMSN</name>
<dbReference type="EC" id="2.7.11.1" evidence="2"/>
<organism evidence="12 13">
    <name type="scientific">Camellia sinensis var. sinensis</name>
    <name type="common">China tea</name>
    <dbReference type="NCBI Taxonomy" id="542762"/>
    <lineage>
        <taxon>Eukaryota</taxon>
        <taxon>Viridiplantae</taxon>
        <taxon>Streptophyta</taxon>
        <taxon>Embryophyta</taxon>
        <taxon>Tracheophyta</taxon>
        <taxon>Spermatophyta</taxon>
        <taxon>Magnoliopsida</taxon>
        <taxon>eudicotyledons</taxon>
        <taxon>Gunneridae</taxon>
        <taxon>Pentapetalae</taxon>
        <taxon>asterids</taxon>
        <taxon>Ericales</taxon>
        <taxon>Theaceae</taxon>
        <taxon>Camellia</taxon>
    </lineage>
</organism>
<evidence type="ECO:0000256" key="7">
    <source>
        <dbReference type="ARBA" id="ARBA00022840"/>
    </source>
</evidence>
<evidence type="ECO:0000256" key="9">
    <source>
        <dbReference type="SAM" id="MobiDB-lite"/>
    </source>
</evidence>
<dbReference type="GO" id="GO:0005886">
    <property type="term" value="C:plasma membrane"/>
    <property type="evidence" value="ECO:0007669"/>
    <property type="project" value="UniProtKB-SubCell"/>
</dbReference>
<feature type="region of interest" description="Disordered" evidence="9">
    <location>
        <begin position="260"/>
        <end position="283"/>
    </location>
</feature>
<dbReference type="PROSITE" id="PS00107">
    <property type="entry name" value="PROTEIN_KINASE_ATP"/>
    <property type="match status" value="1"/>
</dbReference>
<feature type="binding site" evidence="8">
    <location>
        <position position="368"/>
    </location>
    <ligand>
        <name>ATP</name>
        <dbReference type="ChEBI" id="CHEBI:30616"/>
    </ligand>
</feature>
<dbReference type="STRING" id="542762.A0A4S4DV16"/>
<proteinExistence type="predicted"/>
<evidence type="ECO:0000256" key="3">
    <source>
        <dbReference type="ARBA" id="ARBA00022475"/>
    </source>
</evidence>
<evidence type="ECO:0000256" key="4">
    <source>
        <dbReference type="ARBA" id="ARBA00022679"/>
    </source>
</evidence>
<dbReference type="PROSITE" id="PS50011">
    <property type="entry name" value="PROTEIN_KINASE_DOM"/>
    <property type="match status" value="1"/>
</dbReference>
<dbReference type="InterPro" id="IPR001245">
    <property type="entry name" value="Ser-Thr/Tyr_kinase_cat_dom"/>
</dbReference>
<keyword evidence="10" id="KW-1133">Transmembrane helix</keyword>
<feature type="domain" description="Protein kinase" evidence="11">
    <location>
        <begin position="333"/>
        <end position="603"/>
    </location>
</feature>
<feature type="compositionally biased region" description="Basic and acidic residues" evidence="9">
    <location>
        <begin position="646"/>
        <end position="656"/>
    </location>
</feature>
<gene>
    <name evidence="12" type="ORF">TEA_003330</name>
</gene>
<protein>
    <recommendedName>
        <fullName evidence="2">non-specific serine/threonine protein kinase</fullName>
        <ecNumber evidence="2">2.7.11.1</ecNumber>
    </recommendedName>
</protein>
<evidence type="ECO:0000256" key="8">
    <source>
        <dbReference type="PROSITE-ProRule" id="PRU10141"/>
    </source>
</evidence>
<dbReference type="InterPro" id="IPR011009">
    <property type="entry name" value="Kinase-like_dom_sf"/>
</dbReference>
<feature type="compositionally biased region" description="Polar residues" evidence="9">
    <location>
        <begin position="270"/>
        <end position="283"/>
    </location>
</feature>
<feature type="transmembrane region" description="Helical" evidence="10">
    <location>
        <begin position="6"/>
        <end position="29"/>
    </location>
</feature>
<keyword evidence="13" id="KW-1185">Reference proteome</keyword>
<keyword evidence="6" id="KW-0418">Kinase</keyword>
<dbReference type="GO" id="GO:0004674">
    <property type="term" value="F:protein serine/threonine kinase activity"/>
    <property type="evidence" value="ECO:0007669"/>
    <property type="project" value="UniProtKB-EC"/>
</dbReference>
<feature type="compositionally biased region" description="Basic and acidic residues" evidence="9">
    <location>
        <begin position="666"/>
        <end position="675"/>
    </location>
</feature>
<sequence length="695" mass="76146">MMVMIGVVASSSSSSLTVKIGVIVVVAVLMDEGKALLFALAAVNHAVAFAFSVLYSQYMHSQDFTSLLSTILDGTLDNIRDGGANKVPPQLGRCKCCLCNLVTLVFSSPQQLQMAAEPTILGMVALSSGTNNIRNGGAKAKHLSNLTAASAASTTSLRHFPSWSLFGSLVGRTCFSPLLAHFSWALAHAPLDILGRLKGVTSALRAGLPVLNGFSLAVTQIGFRAHIGLLVCVIHCIAMNPKSAVDFCEEEQQHQQLKDEPLKNLPGNGTAISPSKTNSTVSKMPNTAESQEIQGAGVISVTPKNVRDLHQNRGYISVDIFTYEEMRMATKHFRPDQVLGEGGFGIVYKGVINENVRPGYKTTLVAIKELDREGFQGDREWLAEVNYLSQLRHTNLVKLIGYCCEDDHRLLVYEYMASGSLEKHLFRRVCATLTWTRRMKIALDAAKGLSFLHGAERFDNNLQDFNAKLSDFGLAKDGPLGDQTHVSTRVMGTYGYAAPEYVMTGHLTARSDVYGFGVVLLEMLIGRKAMDKSRPSREHNLVEWARPLLNHNKKLLRILDPRMEGQYSNRTALKVANLAYQCLSQNPKGRPVMSQVVEILETVQTQDQGSREEAMLQSGGGSITLYEVPKGTPHPSTENKISQVRSESEREADGVPRRNKPANGRSKSEPPKECDLYGTSPDLGLDEESEPRNRI</sequence>
<evidence type="ECO:0000256" key="2">
    <source>
        <dbReference type="ARBA" id="ARBA00012513"/>
    </source>
</evidence>
<evidence type="ECO:0000256" key="1">
    <source>
        <dbReference type="ARBA" id="ARBA00004236"/>
    </source>
</evidence>
<dbReference type="InterPro" id="IPR000719">
    <property type="entry name" value="Prot_kinase_dom"/>
</dbReference>
<evidence type="ECO:0000259" key="11">
    <source>
        <dbReference type="PROSITE" id="PS50011"/>
    </source>
</evidence>
<dbReference type="Pfam" id="PF07714">
    <property type="entry name" value="PK_Tyr_Ser-Thr"/>
    <property type="match status" value="1"/>
</dbReference>
<dbReference type="PANTHER" id="PTHR45621">
    <property type="entry name" value="OS01G0588500 PROTEIN-RELATED"/>
    <property type="match status" value="1"/>
</dbReference>
<keyword evidence="10" id="KW-0472">Membrane</keyword>
<dbReference type="InterPro" id="IPR050823">
    <property type="entry name" value="Plant_Ser_Thr_Prot_Kinase"/>
</dbReference>
<evidence type="ECO:0000313" key="13">
    <source>
        <dbReference type="Proteomes" id="UP000306102"/>
    </source>
</evidence>
<accession>A0A4S4DV16</accession>
<reference evidence="12 13" key="1">
    <citation type="journal article" date="2018" name="Proc. Natl. Acad. Sci. U.S.A.">
        <title>Draft genome sequence of Camellia sinensis var. sinensis provides insights into the evolution of the tea genome and tea quality.</title>
        <authorList>
            <person name="Wei C."/>
            <person name="Yang H."/>
            <person name="Wang S."/>
            <person name="Zhao J."/>
            <person name="Liu C."/>
            <person name="Gao L."/>
            <person name="Xia E."/>
            <person name="Lu Y."/>
            <person name="Tai Y."/>
            <person name="She G."/>
            <person name="Sun J."/>
            <person name="Cao H."/>
            <person name="Tong W."/>
            <person name="Gao Q."/>
            <person name="Li Y."/>
            <person name="Deng W."/>
            <person name="Jiang X."/>
            <person name="Wang W."/>
            <person name="Chen Q."/>
            <person name="Zhang S."/>
            <person name="Li H."/>
            <person name="Wu J."/>
            <person name="Wang P."/>
            <person name="Li P."/>
            <person name="Shi C."/>
            <person name="Zheng F."/>
            <person name="Jian J."/>
            <person name="Huang B."/>
            <person name="Shan D."/>
            <person name="Shi M."/>
            <person name="Fang C."/>
            <person name="Yue Y."/>
            <person name="Li F."/>
            <person name="Li D."/>
            <person name="Wei S."/>
            <person name="Han B."/>
            <person name="Jiang C."/>
            <person name="Yin Y."/>
            <person name="Xia T."/>
            <person name="Zhang Z."/>
            <person name="Bennetzen J.L."/>
            <person name="Zhao S."/>
            <person name="Wan X."/>
        </authorList>
    </citation>
    <scope>NUCLEOTIDE SEQUENCE [LARGE SCALE GENOMIC DNA]</scope>
    <source>
        <strain evidence="13">cv. Shuchazao</strain>
        <tissue evidence="12">Leaf</tissue>
    </source>
</reference>
<evidence type="ECO:0000256" key="6">
    <source>
        <dbReference type="ARBA" id="ARBA00022777"/>
    </source>
</evidence>
<keyword evidence="10" id="KW-0812">Transmembrane</keyword>
<dbReference type="InterPro" id="IPR017441">
    <property type="entry name" value="Protein_kinase_ATP_BS"/>
</dbReference>
<keyword evidence="7 8" id="KW-0067">ATP-binding</keyword>
<dbReference type="GO" id="GO:0005524">
    <property type="term" value="F:ATP binding"/>
    <property type="evidence" value="ECO:0007669"/>
    <property type="project" value="UniProtKB-UniRule"/>
</dbReference>
<keyword evidence="5 8" id="KW-0547">Nucleotide-binding</keyword>
<keyword evidence="3" id="KW-1003">Cell membrane</keyword>
<comment type="subcellular location">
    <subcellularLocation>
        <location evidence="1">Cell membrane</location>
    </subcellularLocation>
</comment>